<keyword evidence="7" id="KW-0732">Signal</keyword>
<dbReference type="InterPro" id="IPR001254">
    <property type="entry name" value="Trypsin_dom"/>
</dbReference>
<dbReference type="GO" id="GO:0006508">
    <property type="term" value="P:proteolysis"/>
    <property type="evidence" value="ECO:0007669"/>
    <property type="project" value="InterPro"/>
</dbReference>
<comment type="similarity">
    <text evidence="4">Belongs to the peptidase S1 family. CLIP subfamily.</text>
</comment>
<evidence type="ECO:0000256" key="4">
    <source>
        <dbReference type="ARBA" id="ARBA00024195"/>
    </source>
</evidence>
<evidence type="ECO:0000256" key="6">
    <source>
        <dbReference type="ARBA" id="ARBA00076468"/>
    </source>
</evidence>
<proteinExistence type="inferred from homology"/>
<name>A0A482VQN7_ASBVE</name>
<evidence type="ECO:0000259" key="8">
    <source>
        <dbReference type="PROSITE" id="PS50240"/>
    </source>
</evidence>
<feature type="domain" description="Peptidase S1" evidence="8">
    <location>
        <begin position="94"/>
        <end position="343"/>
    </location>
</feature>
<accession>A0A482VQN7</accession>
<dbReference type="InterPro" id="IPR041515">
    <property type="entry name" value="PPAF-2-like_Clip"/>
</dbReference>
<dbReference type="GO" id="GO:0004252">
    <property type="term" value="F:serine-type endopeptidase activity"/>
    <property type="evidence" value="ECO:0007669"/>
    <property type="project" value="InterPro"/>
</dbReference>
<dbReference type="GO" id="GO:0005576">
    <property type="term" value="C:extracellular region"/>
    <property type="evidence" value="ECO:0007669"/>
    <property type="project" value="UniProtKB-SubCell"/>
</dbReference>
<organism evidence="9 10">
    <name type="scientific">Asbolus verrucosus</name>
    <name type="common">Desert ironclad beetle</name>
    <dbReference type="NCBI Taxonomy" id="1661398"/>
    <lineage>
        <taxon>Eukaryota</taxon>
        <taxon>Metazoa</taxon>
        <taxon>Ecdysozoa</taxon>
        <taxon>Arthropoda</taxon>
        <taxon>Hexapoda</taxon>
        <taxon>Insecta</taxon>
        <taxon>Pterygota</taxon>
        <taxon>Neoptera</taxon>
        <taxon>Endopterygota</taxon>
        <taxon>Coleoptera</taxon>
        <taxon>Polyphaga</taxon>
        <taxon>Cucujiformia</taxon>
        <taxon>Tenebrionidae</taxon>
        <taxon>Pimeliinae</taxon>
        <taxon>Asbolus</taxon>
    </lineage>
</organism>
<dbReference type="InterPro" id="IPR001314">
    <property type="entry name" value="Peptidase_S1A"/>
</dbReference>
<keyword evidence="3" id="KW-1015">Disulfide bond</keyword>
<dbReference type="Pfam" id="PF18322">
    <property type="entry name" value="CLIP_1"/>
    <property type="match status" value="1"/>
</dbReference>
<gene>
    <name evidence="9" type="ORF">BDFB_012305</name>
</gene>
<dbReference type="PROSITE" id="PS50240">
    <property type="entry name" value="TRYPSIN_DOM"/>
    <property type="match status" value="1"/>
</dbReference>
<dbReference type="STRING" id="1661398.A0A482VQN7"/>
<dbReference type="InterPro" id="IPR051487">
    <property type="entry name" value="Ser/Thr_Proteases_Immune/Dev"/>
</dbReference>
<comment type="caution">
    <text evidence="9">The sequence shown here is derived from an EMBL/GenBank/DDBJ whole genome shotgun (WGS) entry which is preliminary data.</text>
</comment>
<evidence type="ECO:0000256" key="5">
    <source>
        <dbReference type="ARBA" id="ARBA00068096"/>
    </source>
</evidence>
<dbReference type="InterPro" id="IPR043504">
    <property type="entry name" value="Peptidase_S1_PA_chymotrypsin"/>
</dbReference>
<dbReference type="SMART" id="SM00020">
    <property type="entry name" value="Tryp_SPc"/>
    <property type="match status" value="1"/>
</dbReference>
<sequence>MLLLLLSIAPLLVVTSPYHRFQSNQRITECHCVPLHLCPDDDIALNGHGLLDPRIGSRVCPDPNEICCDKKETVKPPTTSRCGIQGDGRVKSRITSKTSASFGEFPWNLIIQESGGDKETNLYKCGASLIHPRVAITVAHCVASYFEEPERIQVRAGEYDLGSRNEPLPFQENFVEEILVHPDYDALSLKNDIAILILSESFQLDGNVGLICLASSTEVIMENRCTASGWGKDAHNDGKYSPVLKKVQLPIVARTLCLETLRSTRLGPRYNLHKSFICAGGKKGQDSCKGDGGSPLICPLLEESDRFVQIGIVSWGIGCGLEGIPGVYVNVPLYLEWIEEEMTDRDLDTSVFKL</sequence>
<dbReference type="CDD" id="cd00190">
    <property type="entry name" value="Tryp_SPc"/>
    <property type="match status" value="1"/>
</dbReference>
<dbReference type="Gene3D" id="2.40.10.10">
    <property type="entry name" value="Trypsin-like serine proteases"/>
    <property type="match status" value="1"/>
</dbReference>
<dbReference type="Pfam" id="PF00089">
    <property type="entry name" value="Trypsin"/>
    <property type="match status" value="1"/>
</dbReference>
<evidence type="ECO:0000256" key="3">
    <source>
        <dbReference type="ARBA" id="ARBA00023157"/>
    </source>
</evidence>
<feature type="signal peptide" evidence="7">
    <location>
        <begin position="1"/>
        <end position="15"/>
    </location>
</feature>
<comment type="subcellular location">
    <subcellularLocation>
        <location evidence="1">Secreted</location>
    </subcellularLocation>
</comment>
<dbReference type="EMBL" id="QDEB01077352">
    <property type="protein sequence ID" value="RZC34709.1"/>
    <property type="molecule type" value="Genomic_DNA"/>
</dbReference>
<feature type="chain" id="PRO_5019849104" description="Phenoloxidase-activating factor 2" evidence="7">
    <location>
        <begin position="16"/>
        <end position="354"/>
    </location>
</feature>
<reference evidence="9 10" key="1">
    <citation type="submission" date="2017-03" db="EMBL/GenBank/DDBJ databases">
        <title>Genome of the blue death feigning beetle - Asbolus verrucosus.</title>
        <authorList>
            <person name="Rider S.D."/>
        </authorList>
    </citation>
    <scope>NUCLEOTIDE SEQUENCE [LARGE SCALE GENOMIC DNA]</scope>
    <source>
        <strain evidence="9">Butters</strain>
        <tissue evidence="9">Head and leg muscle</tissue>
    </source>
</reference>
<dbReference type="Proteomes" id="UP000292052">
    <property type="component" value="Unassembled WGS sequence"/>
</dbReference>
<keyword evidence="2" id="KW-0964">Secreted</keyword>
<protein>
    <recommendedName>
        <fullName evidence="5">Phenoloxidase-activating factor 2</fullName>
    </recommendedName>
    <alternativeName>
        <fullName evidence="6">Prophenoloxidase-activating factor II</fullName>
    </alternativeName>
</protein>
<dbReference type="PRINTS" id="PR00722">
    <property type="entry name" value="CHYMOTRYPSIN"/>
</dbReference>
<evidence type="ECO:0000256" key="1">
    <source>
        <dbReference type="ARBA" id="ARBA00004613"/>
    </source>
</evidence>
<dbReference type="AlphaFoldDB" id="A0A482VQN7"/>
<dbReference type="OrthoDB" id="5949700at2759"/>
<evidence type="ECO:0000313" key="10">
    <source>
        <dbReference type="Proteomes" id="UP000292052"/>
    </source>
</evidence>
<dbReference type="FunFam" id="2.40.10.10:FF:000038">
    <property type="entry name" value="Serine protease"/>
    <property type="match status" value="1"/>
</dbReference>
<dbReference type="SUPFAM" id="SSF50494">
    <property type="entry name" value="Trypsin-like serine proteases"/>
    <property type="match status" value="1"/>
</dbReference>
<dbReference type="PANTHER" id="PTHR24256">
    <property type="entry name" value="TRYPTASE-RELATED"/>
    <property type="match status" value="1"/>
</dbReference>
<evidence type="ECO:0000256" key="2">
    <source>
        <dbReference type="ARBA" id="ARBA00022525"/>
    </source>
</evidence>
<evidence type="ECO:0000313" key="9">
    <source>
        <dbReference type="EMBL" id="RZC34709.1"/>
    </source>
</evidence>
<dbReference type="InterPro" id="IPR009003">
    <property type="entry name" value="Peptidase_S1_PA"/>
</dbReference>
<keyword evidence="10" id="KW-1185">Reference proteome</keyword>
<evidence type="ECO:0000256" key="7">
    <source>
        <dbReference type="SAM" id="SignalP"/>
    </source>
</evidence>